<reference evidence="2 3" key="1">
    <citation type="submission" date="2023-02" db="EMBL/GenBank/DDBJ databases">
        <title>Genome sequence of Sphingobacterium sp. KACC 22765.</title>
        <authorList>
            <person name="Kim S."/>
            <person name="Heo J."/>
            <person name="Kwon S.-W."/>
        </authorList>
    </citation>
    <scope>NUCLEOTIDE SEQUENCE [LARGE SCALE GENOMIC DNA]</scope>
    <source>
        <strain evidence="2 3">KACC 22765</strain>
    </source>
</reference>
<evidence type="ECO:0000313" key="3">
    <source>
        <dbReference type="Proteomes" id="UP001221558"/>
    </source>
</evidence>
<dbReference type="EMBL" id="CP117880">
    <property type="protein sequence ID" value="WDF69645.1"/>
    <property type="molecule type" value="Genomic_DNA"/>
</dbReference>
<dbReference type="PROSITE" id="PS50983">
    <property type="entry name" value="FE_B12_PBP"/>
    <property type="match status" value="1"/>
</dbReference>
<evidence type="ECO:0000259" key="1">
    <source>
        <dbReference type="PROSITE" id="PS50983"/>
    </source>
</evidence>
<evidence type="ECO:0000313" key="2">
    <source>
        <dbReference type="EMBL" id="WDF69645.1"/>
    </source>
</evidence>
<dbReference type="PANTHER" id="PTHR30535">
    <property type="entry name" value="VITAMIN B12-BINDING PROTEIN"/>
    <property type="match status" value="1"/>
</dbReference>
<feature type="domain" description="Fe/B12 periplasmic-binding" evidence="1">
    <location>
        <begin position="39"/>
        <end position="295"/>
    </location>
</feature>
<gene>
    <name evidence="2" type="ORF">PQ465_04510</name>
</gene>
<dbReference type="InterPro" id="IPR002491">
    <property type="entry name" value="ABC_transptr_periplasmic_BD"/>
</dbReference>
<keyword evidence="3" id="KW-1185">Reference proteome</keyword>
<name>A0ABY7WKY3_9SPHI</name>
<dbReference type="InterPro" id="IPR050902">
    <property type="entry name" value="ABC_Transporter_SBP"/>
</dbReference>
<accession>A0ABY7WKY3</accession>
<dbReference type="Proteomes" id="UP001221558">
    <property type="component" value="Chromosome"/>
</dbReference>
<proteinExistence type="predicted"/>
<dbReference type="Gene3D" id="3.40.50.1980">
    <property type="entry name" value="Nitrogenase molybdenum iron protein domain"/>
    <property type="match status" value="2"/>
</dbReference>
<dbReference type="RefSeq" id="WP_274268358.1">
    <property type="nucleotide sequence ID" value="NZ_CP117880.1"/>
</dbReference>
<dbReference type="PANTHER" id="PTHR30535:SF4">
    <property type="entry name" value="HEMIN-BINDING PERIPLASMIC PROTEIN HMUT"/>
    <property type="match status" value="1"/>
</dbReference>
<dbReference type="Pfam" id="PF01497">
    <property type="entry name" value="Peripla_BP_2"/>
    <property type="match status" value="1"/>
</dbReference>
<dbReference type="SUPFAM" id="SSF53807">
    <property type="entry name" value="Helical backbone' metal receptor"/>
    <property type="match status" value="1"/>
</dbReference>
<protein>
    <submittedName>
        <fullName evidence="2">ABC transporter substrate-binding protein</fullName>
    </submittedName>
</protein>
<sequence>MEKSSQKIGFPIGGKHLKITAIVVFCLCCSVRIAASPKRIISLGGAISETITALGFAANLVAVDVTSTYPESVKRLPKVSKNRSVSTEGLISYRPDLVIAPYGDVPDGIIQALRGAGIRFVAVKQEYSVKGALAFIREIGNVLGVKKQGEALALETEKRIVKVQQLVKSTSITKPKVLFIYARGTGTMTVAGRGSNMDAIITLAGGKNAIQEFNRYKTYSTEALVSANPDALLFFDFGVQSLGGKAAVLDMPGVAFTTAGKKKRIIAVDGPLMINFSVRLDQAILALHKELKGAG</sequence>
<organism evidence="2 3">
    <name type="scientific">Sphingobacterium oryzagri</name>
    <dbReference type="NCBI Taxonomy" id="3025669"/>
    <lineage>
        <taxon>Bacteria</taxon>
        <taxon>Pseudomonadati</taxon>
        <taxon>Bacteroidota</taxon>
        <taxon>Sphingobacteriia</taxon>
        <taxon>Sphingobacteriales</taxon>
        <taxon>Sphingobacteriaceae</taxon>
        <taxon>Sphingobacterium</taxon>
    </lineage>
</organism>